<comment type="caution">
    <text evidence="1">The sequence shown here is derived from an EMBL/GenBank/DDBJ whole genome shotgun (WGS) entry which is preliminary data.</text>
</comment>
<gene>
    <name evidence="1" type="ORF">EC392_12070</name>
</gene>
<sequence length="181" mass="21022">MEKLTAPLYSNMLNNPRDFELIAVMELLSFEDISFTSINYYLSAIFLSDEPTPSMLRSSIGNRRLLINYQGPMDDLEPHDVVLFFPHKIQSVAITSSDKTHRINEFTRNDIHVLIIERIISPQIKIEANAIDRNRESHYPPREIGYKSCLTISDNWKPGALNHVKEVINRYKHTCCSKYHE</sequence>
<dbReference type="AlphaFoldDB" id="A0A3N0UEY5"/>
<dbReference type="Proteomes" id="UP000274511">
    <property type="component" value="Unassembled WGS sequence"/>
</dbReference>
<dbReference type="EMBL" id="RJUJ01000011">
    <property type="protein sequence ID" value="ROH78798.1"/>
    <property type="molecule type" value="Genomic_DNA"/>
</dbReference>
<reference evidence="1 2" key="1">
    <citation type="submission" date="2018-10" db="EMBL/GenBank/DDBJ databases">
        <title>New species genome.</title>
        <authorList>
            <person name="Li Y."/>
        </authorList>
    </citation>
    <scope>NUCLEOTIDE SEQUENCE [LARGE SCALE GENOMIC DNA]</scope>
    <source>
        <strain evidence="1 2">L6_4B</strain>
    </source>
</reference>
<name>A0A3N0UEY5_9GAMM</name>
<organism evidence="1 2">
    <name type="scientific">Lonsdalea populi</name>
    <dbReference type="NCBI Taxonomy" id="1172565"/>
    <lineage>
        <taxon>Bacteria</taxon>
        <taxon>Pseudomonadati</taxon>
        <taxon>Pseudomonadota</taxon>
        <taxon>Gammaproteobacteria</taxon>
        <taxon>Enterobacterales</taxon>
        <taxon>Pectobacteriaceae</taxon>
        <taxon>Lonsdalea</taxon>
    </lineage>
</organism>
<evidence type="ECO:0000313" key="1">
    <source>
        <dbReference type="EMBL" id="ROH78798.1"/>
    </source>
</evidence>
<dbReference type="RefSeq" id="WP_112104114.1">
    <property type="nucleotide sequence ID" value="NZ_LUSU01000006.1"/>
</dbReference>
<proteinExistence type="predicted"/>
<protein>
    <submittedName>
        <fullName evidence="1">Uncharacterized protein</fullName>
    </submittedName>
</protein>
<accession>A0A3N0UEY5</accession>
<evidence type="ECO:0000313" key="2">
    <source>
        <dbReference type="Proteomes" id="UP000274511"/>
    </source>
</evidence>
<dbReference type="OrthoDB" id="6433846at2"/>